<dbReference type="Pfam" id="PF13349">
    <property type="entry name" value="DUF4097"/>
    <property type="match status" value="1"/>
</dbReference>
<comment type="caution">
    <text evidence="3">The sequence shown here is derived from an EMBL/GenBank/DDBJ whole genome shotgun (WGS) entry which is preliminary data.</text>
</comment>
<dbReference type="InterPro" id="IPR025164">
    <property type="entry name" value="Toastrack_DUF4097"/>
</dbReference>
<dbReference type="OrthoDB" id="2137511at2759"/>
<organism evidence="3 4">
    <name type="scientific">Rhizoclosmatium globosum</name>
    <dbReference type="NCBI Taxonomy" id="329046"/>
    <lineage>
        <taxon>Eukaryota</taxon>
        <taxon>Fungi</taxon>
        <taxon>Fungi incertae sedis</taxon>
        <taxon>Chytridiomycota</taxon>
        <taxon>Chytridiomycota incertae sedis</taxon>
        <taxon>Chytridiomycetes</taxon>
        <taxon>Chytridiales</taxon>
        <taxon>Chytriomycetaceae</taxon>
        <taxon>Rhizoclosmatium</taxon>
    </lineage>
</organism>
<gene>
    <name evidence="3" type="ORF">BCR33DRAFT_716130</name>
</gene>
<sequence>MSPADPPPLPPTSESESERLLLLGQPIPSLPGSLRHYRIPTRKAVLVLTPFVVVFIGAATFLFGFAKFSSPKASIPNNLLPPIHPLPQPPALPKSARNESFQLHSFNAFVVDVESAHITVHQSCAVKDTMLLSFAPASAPLNVKVSDYVLHIKSSSYRAIDINLCLPKTDLLFRSFYLKMGKGSIAWLLRQPLTISETLELRIEQGSILSRTELPGRLIAGMLYISVQGSPGFVDLDAVYIKGNTTIKVEQHSSVSMDQFQTAGSLDVQAEMGELFISRSIIAESAKLANSDRNITLDSLSAKKVSVKSSYGHIRGSVKGYKSLVAKTEYALVELDLTMNIEETRTKVSSESGPIALKVQGFNGAFDAASELGTVLIHGHADTPVIGNPAKGTVGGSSKKGILEASSNMGNVDITFI</sequence>
<evidence type="ECO:0000256" key="1">
    <source>
        <dbReference type="SAM" id="Phobius"/>
    </source>
</evidence>
<evidence type="ECO:0000313" key="4">
    <source>
        <dbReference type="Proteomes" id="UP000193642"/>
    </source>
</evidence>
<reference evidence="3 4" key="1">
    <citation type="submission" date="2016-07" db="EMBL/GenBank/DDBJ databases">
        <title>Pervasive Adenine N6-methylation of Active Genes in Fungi.</title>
        <authorList>
            <consortium name="DOE Joint Genome Institute"/>
            <person name="Mondo S.J."/>
            <person name="Dannebaum R.O."/>
            <person name="Kuo R.C."/>
            <person name="Labutti K."/>
            <person name="Haridas S."/>
            <person name="Kuo A."/>
            <person name="Salamov A."/>
            <person name="Ahrendt S.R."/>
            <person name="Lipzen A."/>
            <person name="Sullivan W."/>
            <person name="Andreopoulos W.B."/>
            <person name="Clum A."/>
            <person name="Lindquist E."/>
            <person name="Daum C."/>
            <person name="Ramamoorthy G.K."/>
            <person name="Gryganskyi A."/>
            <person name="Culley D."/>
            <person name="Magnuson J.K."/>
            <person name="James T.Y."/>
            <person name="O'Malley M.A."/>
            <person name="Stajich J.E."/>
            <person name="Spatafora J.W."/>
            <person name="Visel A."/>
            <person name="Grigoriev I.V."/>
        </authorList>
    </citation>
    <scope>NUCLEOTIDE SEQUENCE [LARGE SCALE GENOMIC DNA]</scope>
    <source>
        <strain evidence="3 4">JEL800</strain>
    </source>
</reference>
<keyword evidence="1" id="KW-0472">Membrane</keyword>
<keyword evidence="4" id="KW-1185">Reference proteome</keyword>
<name>A0A1Y2CH30_9FUNG</name>
<accession>A0A1Y2CH30</accession>
<proteinExistence type="predicted"/>
<dbReference type="Proteomes" id="UP000193642">
    <property type="component" value="Unassembled WGS sequence"/>
</dbReference>
<feature type="transmembrane region" description="Helical" evidence="1">
    <location>
        <begin position="44"/>
        <end position="66"/>
    </location>
</feature>
<protein>
    <recommendedName>
        <fullName evidence="2">DUF4097 domain-containing protein</fullName>
    </recommendedName>
</protein>
<evidence type="ECO:0000313" key="3">
    <source>
        <dbReference type="EMBL" id="ORY46134.1"/>
    </source>
</evidence>
<feature type="domain" description="DUF4097" evidence="2">
    <location>
        <begin position="148"/>
        <end position="359"/>
    </location>
</feature>
<keyword evidence="1" id="KW-0812">Transmembrane</keyword>
<keyword evidence="1" id="KW-1133">Transmembrane helix</keyword>
<dbReference type="EMBL" id="MCGO01000018">
    <property type="protein sequence ID" value="ORY46134.1"/>
    <property type="molecule type" value="Genomic_DNA"/>
</dbReference>
<dbReference type="AlphaFoldDB" id="A0A1Y2CH30"/>
<evidence type="ECO:0000259" key="2">
    <source>
        <dbReference type="Pfam" id="PF13349"/>
    </source>
</evidence>